<proteinExistence type="predicted"/>
<dbReference type="EMBL" id="JAOAOG010000296">
    <property type="protein sequence ID" value="KAJ6231935.1"/>
    <property type="molecule type" value="Genomic_DNA"/>
</dbReference>
<evidence type="ECO:0000313" key="1">
    <source>
        <dbReference type="EMBL" id="KAJ6231935.1"/>
    </source>
</evidence>
<organism evidence="1 2">
    <name type="scientific">Anaeramoeba flamelloides</name>
    <dbReference type="NCBI Taxonomy" id="1746091"/>
    <lineage>
        <taxon>Eukaryota</taxon>
        <taxon>Metamonada</taxon>
        <taxon>Anaeramoebidae</taxon>
        <taxon>Anaeramoeba</taxon>
    </lineage>
</organism>
<dbReference type="Proteomes" id="UP001150062">
    <property type="component" value="Unassembled WGS sequence"/>
</dbReference>
<accession>A0ABQ8XIK6</accession>
<evidence type="ECO:0000313" key="2">
    <source>
        <dbReference type="Proteomes" id="UP001150062"/>
    </source>
</evidence>
<name>A0ABQ8XIK6_9EUKA</name>
<protein>
    <submittedName>
        <fullName evidence="1">Uncharacterized protein</fullName>
    </submittedName>
</protein>
<sequence>MNEFQNPRRITLQSGLSQYSPRGNWAHPVVCSAAATLKQRRHFCHSPNNKIIKKKLKLKGRKGGERCRGGKARKKENHWCLYGRKDHYFNKHKTSLTIEGIVYVIDPEFNNGSEGHANCQLDNKNYSTVEGQKTT</sequence>
<gene>
    <name evidence="1" type="ORF">M0813_05297</name>
</gene>
<reference evidence="1" key="1">
    <citation type="submission" date="2022-08" db="EMBL/GenBank/DDBJ databases">
        <title>Novel sulfate-reducing endosymbionts in the free-living metamonad Anaeramoeba.</title>
        <authorList>
            <person name="Jerlstrom-Hultqvist J."/>
            <person name="Cepicka I."/>
            <person name="Gallot-Lavallee L."/>
            <person name="Salas-Leiva D."/>
            <person name="Curtis B.A."/>
            <person name="Zahonova K."/>
            <person name="Pipaliya S."/>
            <person name="Dacks J."/>
            <person name="Roger A.J."/>
        </authorList>
    </citation>
    <scope>NUCLEOTIDE SEQUENCE</scope>
    <source>
        <strain evidence="1">Schooner1</strain>
    </source>
</reference>
<keyword evidence="2" id="KW-1185">Reference proteome</keyword>
<comment type="caution">
    <text evidence="1">The sequence shown here is derived from an EMBL/GenBank/DDBJ whole genome shotgun (WGS) entry which is preliminary data.</text>
</comment>